<dbReference type="InterPro" id="IPR008271">
    <property type="entry name" value="Ser/Thr_kinase_AS"/>
</dbReference>
<dbReference type="Gene3D" id="3.30.200.20">
    <property type="entry name" value="Phosphorylase Kinase, domain 1"/>
    <property type="match status" value="1"/>
</dbReference>
<comment type="catalytic activity">
    <reaction evidence="21">
        <text>L-seryl-[tau protein] + ATP = O-phospho-L-seryl-[tau protein] + ADP + H(+)</text>
        <dbReference type="Rhea" id="RHEA:12801"/>
        <dbReference type="Rhea" id="RHEA-COMP:13701"/>
        <dbReference type="Rhea" id="RHEA-COMP:13702"/>
        <dbReference type="ChEBI" id="CHEBI:15378"/>
        <dbReference type="ChEBI" id="CHEBI:29999"/>
        <dbReference type="ChEBI" id="CHEBI:30616"/>
        <dbReference type="ChEBI" id="CHEBI:83421"/>
        <dbReference type="ChEBI" id="CHEBI:456216"/>
        <dbReference type="EC" id="2.7.11.26"/>
    </reaction>
</comment>
<feature type="compositionally biased region" description="Polar residues" evidence="29">
    <location>
        <begin position="31"/>
        <end position="41"/>
    </location>
</feature>
<feature type="compositionally biased region" description="Polar residues" evidence="29">
    <location>
        <begin position="590"/>
        <end position="599"/>
    </location>
</feature>
<keyword evidence="14" id="KW-0418">Kinase</keyword>
<dbReference type="RefSeq" id="XP_024075049.1">
    <property type="nucleotide sequence ID" value="XM_024219281.2"/>
</dbReference>
<dbReference type="CDD" id="cd14405">
    <property type="entry name" value="UBA_MARK1"/>
    <property type="match status" value="1"/>
</dbReference>
<dbReference type="GO" id="GO:0005737">
    <property type="term" value="C:cytoplasm"/>
    <property type="evidence" value="ECO:0007669"/>
    <property type="project" value="Ensembl"/>
</dbReference>
<dbReference type="InterPro" id="IPR011009">
    <property type="entry name" value="Kinase-like_dom_sf"/>
</dbReference>
<dbReference type="PROSITE" id="PS50011">
    <property type="entry name" value="PROTEIN_KINASE_DOM"/>
    <property type="match status" value="1"/>
</dbReference>
<dbReference type="PROSITE" id="PS00107">
    <property type="entry name" value="PROTEIN_KINASE_ATP"/>
    <property type="match status" value="1"/>
</dbReference>
<dbReference type="FunFam" id="1.10.510.10:FF:001032">
    <property type="entry name" value="KP78b, isoform A"/>
    <property type="match status" value="1"/>
</dbReference>
<keyword evidence="11" id="KW-0879">Wnt signaling pathway</keyword>
<dbReference type="InterPro" id="IPR015940">
    <property type="entry name" value="UBA"/>
</dbReference>
<dbReference type="InterPro" id="IPR017441">
    <property type="entry name" value="Protein_kinase_ATP_BS"/>
</dbReference>
<evidence type="ECO:0000256" key="18">
    <source>
        <dbReference type="ARBA" id="ARBA00023212"/>
    </source>
</evidence>
<dbReference type="PROSITE" id="PS00108">
    <property type="entry name" value="PROTEIN_KINASE_ST"/>
    <property type="match status" value="1"/>
</dbReference>
<keyword evidence="7" id="KW-0963">Cytoplasm</keyword>
<evidence type="ECO:0000256" key="4">
    <source>
        <dbReference type="ARBA" id="ARBA00006234"/>
    </source>
</evidence>
<dbReference type="GO" id="GO:0051654">
    <property type="term" value="P:establishment of mitochondrion localization"/>
    <property type="evidence" value="ECO:0007669"/>
    <property type="project" value="Ensembl"/>
</dbReference>
<accession>A0A674JPD2</accession>
<feature type="compositionally biased region" description="Low complexity" evidence="29">
    <location>
        <begin position="529"/>
        <end position="546"/>
    </location>
</feature>
<keyword evidence="10" id="KW-0808">Transferase</keyword>
<evidence type="ECO:0000256" key="26">
    <source>
        <dbReference type="ARBA" id="ARBA00070361"/>
    </source>
</evidence>
<dbReference type="CTD" id="4139"/>
<evidence type="ECO:0000256" key="19">
    <source>
        <dbReference type="ARBA" id="ARBA00023273"/>
    </source>
</evidence>
<keyword evidence="8" id="KW-0723">Serine/threonine-protein kinase</keyword>
<evidence type="ECO:0000256" key="16">
    <source>
        <dbReference type="ARBA" id="ARBA00022842"/>
    </source>
</evidence>
<dbReference type="GO" id="GO:0010719">
    <property type="term" value="P:negative regulation of epithelial to mesenchymal transition"/>
    <property type="evidence" value="ECO:0007669"/>
    <property type="project" value="Ensembl"/>
</dbReference>
<evidence type="ECO:0000256" key="3">
    <source>
        <dbReference type="ARBA" id="ARBA00004279"/>
    </source>
</evidence>
<keyword evidence="34" id="KW-1185">Reference proteome</keyword>
<feature type="compositionally biased region" description="Basic and acidic residues" evidence="29">
    <location>
        <begin position="683"/>
        <end position="697"/>
    </location>
</feature>
<dbReference type="EC" id="2.7.11.1" evidence="6"/>
<dbReference type="SUPFAM" id="SSF56112">
    <property type="entry name" value="Protein kinase-like (PK-like)"/>
    <property type="match status" value="1"/>
</dbReference>
<dbReference type="GO" id="GO:0005524">
    <property type="term" value="F:ATP binding"/>
    <property type="evidence" value="ECO:0007669"/>
    <property type="project" value="UniProtKB-UniRule"/>
</dbReference>
<evidence type="ECO:0000259" key="31">
    <source>
        <dbReference type="PROSITE" id="PS50030"/>
    </source>
</evidence>
<dbReference type="InParanoid" id="A0A674JPD2"/>
<evidence type="ECO:0000256" key="27">
    <source>
        <dbReference type="ARBA" id="ARBA00083986"/>
    </source>
</evidence>
<gene>
    <name evidence="33" type="primary">MARK1</name>
</gene>
<feature type="compositionally biased region" description="Basic and acidic residues" evidence="29">
    <location>
        <begin position="447"/>
        <end position="459"/>
    </location>
</feature>
<comment type="similarity">
    <text evidence="4">Belongs to the protein kinase superfamily. CAMK Ser/Thr protein kinase family. SNF1 subfamily.</text>
</comment>
<comment type="catalytic activity">
    <reaction evidence="22">
        <text>L-seryl-[protein] + ATP = O-phospho-L-seryl-[protein] + ADP + H(+)</text>
        <dbReference type="Rhea" id="RHEA:17989"/>
        <dbReference type="Rhea" id="RHEA-COMP:9863"/>
        <dbReference type="Rhea" id="RHEA-COMP:11604"/>
        <dbReference type="ChEBI" id="CHEBI:15378"/>
        <dbReference type="ChEBI" id="CHEBI:29999"/>
        <dbReference type="ChEBI" id="CHEBI:30616"/>
        <dbReference type="ChEBI" id="CHEBI:83421"/>
        <dbReference type="ChEBI" id="CHEBI:456216"/>
        <dbReference type="EC" id="2.7.11.1"/>
    </reaction>
</comment>
<dbReference type="GO" id="GO:0010628">
    <property type="term" value="P:positive regulation of gene expression"/>
    <property type="evidence" value="ECO:0007669"/>
    <property type="project" value="Ensembl"/>
</dbReference>
<dbReference type="Pfam" id="PF00069">
    <property type="entry name" value="Pkinase"/>
    <property type="match status" value="1"/>
</dbReference>
<dbReference type="SMART" id="SM00220">
    <property type="entry name" value="S_TKc"/>
    <property type="match status" value="1"/>
</dbReference>
<dbReference type="GO" id="GO:0005856">
    <property type="term" value="C:cytoskeleton"/>
    <property type="evidence" value="ECO:0007669"/>
    <property type="project" value="UniProtKB-SubCell"/>
</dbReference>
<evidence type="ECO:0000256" key="9">
    <source>
        <dbReference type="ARBA" id="ARBA00022553"/>
    </source>
</evidence>
<dbReference type="GO" id="GO:0000287">
    <property type="term" value="F:magnesium ion binding"/>
    <property type="evidence" value="ECO:0007669"/>
    <property type="project" value="Ensembl"/>
</dbReference>
<comment type="subcellular location">
    <subcellularLocation>
        <location evidence="3">Cell projection</location>
        <location evidence="3">Dendrite</location>
    </subcellularLocation>
    <subcellularLocation>
        <location evidence="2">Cytoplasm</location>
        <location evidence="2">Cytoskeleton</location>
    </subcellularLocation>
</comment>
<dbReference type="GO" id="GO:0005886">
    <property type="term" value="C:plasma membrane"/>
    <property type="evidence" value="ECO:0007669"/>
    <property type="project" value="Ensembl"/>
</dbReference>
<evidence type="ECO:0000256" key="6">
    <source>
        <dbReference type="ARBA" id="ARBA00012513"/>
    </source>
</evidence>
<reference evidence="33" key="2">
    <citation type="submission" date="2025-09" db="UniProtKB">
        <authorList>
            <consortium name="Ensembl"/>
        </authorList>
    </citation>
    <scope>IDENTIFICATION</scope>
</reference>
<dbReference type="GO" id="GO:0070300">
    <property type="term" value="F:phosphatidic acid binding"/>
    <property type="evidence" value="ECO:0007669"/>
    <property type="project" value="Ensembl"/>
</dbReference>
<keyword evidence="9" id="KW-0597">Phosphoprotein</keyword>
<evidence type="ECO:0000313" key="34">
    <source>
        <dbReference type="Proteomes" id="UP000472274"/>
    </source>
</evidence>
<evidence type="ECO:0000256" key="2">
    <source>
        <dbReference type="ARBA" id="ARBA00004245"/>
    </source>
</evidence>
<dbReference type="InterPro" id="IPR001772">
    <property type="entry name" value="KA1_dom"/>
</dbReference>
<dbReference type="GO" id="GO:0010629">
    <property type="term" value="P:negative regulation of gene expression"/>
    <property type="evidence" value="ECO:0007669"/>
    <property type="project" value="Ensembl"/>
</dbReference>
<dbReference type="GO" id="GO:0050773">
    <property type="term" value="P:regulation of dendrite development"/>
    <property type="evidence" value="ECO:0007669"/>
    <property type="project" value="Ensembl"/>
</dbReference>
<dbReference type="Pfam" id="PF00627">
    <property type="entry name" value="UBA"/>
    <property type="match status" value="1"/>
</dbReference>
<evidence type="ECO:0000256" key="12">
    <source>
        <dbReference type="ARBA" id="ARBA00022723"/>
    </source>
</evidence>
<dbReference type="SUPFAM" id="SSF103243">
    <property type="entry name" value="KA1-like"/>
    <property type="match status" value="1"/>
</dbReference>
<evidence type="ECO:0000256" key="23">
    <source>
        <dbReference type="ARBA" id="ARBA00048878"/>
    </source>
</evidence>
<feature type="region of interest" description="Disordered" evidence="29">
    <location>
        <begin position="1"/>
        <end position="41"/>
    </location>
</feature>
<evidence type="ECO:0000256" key="28">
    <source>
        <dbReference type="PROSITE-ProRule" id="PRU10141"/>
    </source>
</evidence>
<dbReference type="GO" id="GO:0098978">
    <property type="term" value="C:glutamatergic synapse"/>
    <property type="evidence" value="ECO:0007669"/>
    <property type="project" value="Ensembl"/>
</dbReference>
<dbReference type="PANTHER" id="PTHR24346">
    <property type="entry name" value="MAP/MICROTUBULE AFFINITY-REGULATING KINASE"/>
    <property type="match status" value="1"/>
</dbReference>
<evidence type="ECO:0000313" key="33">
    <source>
        <dbReference type="Ensembl" id="ENSTMTP00000023621.1"/>
    </source>
</evidence>
<evidence type="ECO:0000256" key="21">
    <source>
        <dbReference type="ARBA" id="ARBA00048291"/>
    </source>
</evidence>
<feature type="region of interest" description="Disordered" evidence="29">
    <location>
        <begin position="518"/>
        <end position="700"/>
    </location>
</feature>
<evidence type="ECO:0000259" key="30">
    <source>
        <dbReference type="PROSITE" id="PS50011"/>
    </source>
</evidence>
<feature type="binding site" evidence="28">
    <location>
        <position position="89"/>
    </location>
    <ligand>
        <name>ATP</name>
        <dbReference type="ChEBI" id="CHEBI:30616"/>
    </ligand>
</feature>
<keyword evidence="16" id="KW-0460">Magnesium</keyword>
<dbReference type="GO" id="GO:0150052">
    <property type="term" value="P:regulation of postsynapse assembly"/>
    <property type="evidence" value="ECO:0007669"/>
    <property type="project" value="Ensembl"/>
</dbReference>
<dbReference type="CDD" id="cd12196">
    <property type="entry name" value="MARK1-3_C"/>
    <property type="match status" value="1"/>
</dbReference>
<dbReference type="GO" id="GO:0016055">
    <property type="term" value="P:Wnt signaling pathway"/>
    <property type="evidence" value="ECO:0007669"/>
    <property type="project" value="UniProtKB-KW"/>
</dbReference>
<keyword evidence="13 28" id="KW-0547">Nucleotide-binding</keyword>
<dbReference type="GO" id="GO:0005546">
    <property type="term" value="F:phosphatidylinositol-4,5-bisphosphate binding"/>
    <property type="evidence" value="ECO:0007669"/>
    <property type="project" value="Ensembl"/>
</dbReference>
<evidence type="ECO:0000256" key="29">
    <source>
        <dbReference type="SAM" id="MobiDB-lite"/>
    </source>
</evidence>
<dbReference type="GO" id="GO:0030425">
    <property type="term" value="C:dendrite"/>
    <property type="evidence" value="ECO:0007669"/>
    <property type="project" value="UniProtKB-SubCell"/>
</dbReference>
<dbReference type="GO" id="GO:0098794">
    <property type="term" value="C:postsynapse"/>
    <property type="evidence" value="ECO:0007669"/>
    <property type="project" value="Ensembl"/>
</dbReference>
<evidence type="ECO:0000256" key="20">
    <source>
        <dbReference type="ARBA" id="ARBA00047899"/>
    </source>
</evidence>
<feature type="compositionally biased region" description="Polar residues" evidence="29">
    <location>
        <begin position="518"/>
        <end position="528"/>
    </location>
</feature>
<evidence type="ECO:0000256" key="10">
    <source>
        <dbReference type="ARBA" id="ARBA00022679"/>
    </source>
</evidence>
<keyword evidence="18" id="KW-0206">Cytoskeleton</keyword>
<feature type="domain" description="Protein kinase" evidence="30">
    <location>
        <begin position="60"/>
        <end position="311"/>
    </location>
</feature>
<dbReference type="PANTHER" id="PTHR24346:SF21">
    <property type="entry name" value="SERINE_THREONINE-PROTEIN KINASE MARK1"/>
    <property type="match status" value="1"/>
</dbReference>
<evidence type="ECO:0000256" key="22">
    <source>
        <dbReference type="ARBA" id="ARBA00048679"/>
    </source>
</evidence>
<organism evidence="33 34">
    <name type="scientific">Terrapene triunguis</name>
    <name type="common">Three-toed box turtle</name>
    <dbReference type="NCBI Taxonomy" id="2587831"/>
    <lineage>
        <taxon>Eukaryota</taxon>
        <taxon>Metazoa</taxon>
        <taxon>Chordata</taxon>
        <taxon>Craniata</taxon>
        <taxon>Vertebrata</taxon>
        <taxon>Euteleostomi</taxon>
        <taxon>Archelosauria</taxon>
        <taxon>Testudinata</taxon>
        <taxon>Testudines</taxon>
        <taxon>Cryptodira</taxon>
        <taxon>Durocryptodira</taxon>
        <taxon>Testudinoidea</taxon>
        <taxon>Emydidae</taxon>
        <taxon>Terrapene</taxon>
    </lineage>
</organism>
<evidence type="ECO:0000256" key="25">
    <source>
        <dbReference type="ARBA" id="ARBA00061989"/>
    </source>
</evidence>
<dbReference type="CDD" id="cd14072">
    <property type="entry name" value="STKc_MARK"/>
    <property type="match status" value="1"/>
</dbReference>
<dbReference type="EC" id="2.7.11.26" evidence="5"/>
<dbReference type="InterPro" id="IPR000719">
    <property type="entry name" value="Prot_kinase_dom"/>
</dbReference>
<feature type="region of interest" description="Disordered" evidence="29">
    <location>
        <begin position="375"/>
        <end position="490"/>
    </location>
</feature>
<dbReference type="Gene3D" id="1.10.8.10">
    <property type="entry name" value="DNA helicase RuvA subunit, C-terminal domain"/>
    <property type="match status" value="1"/>
</dbReference>
<keyword evidence="17" id="KW-0446">Lipid-binding</keyword>
<comment type="catalytic activity">
    <reaction evidence="23">
        <text>L-threonyl-[tau protein] + ATP = O-phospho-L-threonyl-[tau protein] + ADP + H(+)</text>
        <dbReference type="Rhea" id="RHEA:53904"/>
        <dbReference type="Rhea" id="RHEA-COMP:13703"/>
        <dbReference type="Rhea" id="RHEA-COMP:13704"/>
        <dbReference type="ChEBI" id="CHEBI:15378"/>
        <dbReference type="ChEBI" id="CHEBI:30013"/>
        <dbReference type="ChEBI" id="CHEBI:30616"/>
        <dbReference type="ChEBI" id="CHEBI:61977"/>
        <dbReference type="ChEBI" id="CHEBI:456216"/>
        <dbReference type="EC" id="2.7.11.26"/>
    </reaction>
</comment>
<dbReference type="InterPro" id="IPR049508">
    <property type="entry name" value="MARK1-4_cat"/>
</dbReference>
<comment type="catalytic activity">
    <reaction evidence="20">
        <text>L-threonyl-[protein] + ATP = O-phospho-L-threonyl-[protein] + ADP + H(+)</text>
        <dbReference type="Rhea" id="RHEA:46608"/>
        <dbReference type="Rhea" id="RHEA-COMP:11060"/>
        <dbReference type="Rhea" id="RHEA-COMP:11605"/>
        <dbReference type="ChEBI" id="CHEBI:15378"/>
        <dbReference type="ChEBI" id="CHEBI:30013"/>
        <dbReference type="ChEBI" id="CHEBI:30616"/>
        <dbReference type="ChEBI" id="CHEBI:61977"/>
        <dbReference type="ChEBI" id="CHEBI:456216"/>
        <dbReference type="EC" id="2.7.11.1"/>
    </reaction>
</comment>
<dbReference type="SMART" id="SM00165">
    <property type="entry name" value="UBA"/>
    <property type="match status" value="1"/>
</dbReference>
<dbReference type="PROSITE" id="PS50032">
    <property type="entry name" value="KA1"/>
    <property type="match status" value="1"/>
</dbReference>
<evidence type="ECO:0000256" key="8">
    <source>
        <dbReference type="ARBA" id="ARBA00022527"/>
    </source>
</evidence>
<dbReference type="Ensembl" id="ENSTMTT00000024456.1">
    <property type="protein sequence ID" value="ENSTMTP00000023621.1"/>
    <property type="gene ID" value="ENSTMTG00000017233.1"/>
</dbReference>
<protein>
    <recommendedName>
        <fullName evidence="26">Serine/threonine-protein kinase MARK1</fullName>
        <ecNumber evidence="6">2.7.11.1</ecNumber>
        <ecNumber evidence="5">2.7.11.26</ecNumber>
    </recommendedName>
    <alternativeName>
        <fullName evidence="27">MAP/microtubule affinity-regulating kinase 1</fullName>
    </alternativeName>
</protein>
<feature type="domain" description="UBA" evidence="31">
    <location>
        <begin position="329"/>
        <end position="369"/>
    </location>
</feature>
<dbReference type="FunFam" id="3.30.200.20:FF:000003">
    <property type="entry name" value="Non-specific serine/threonine protein kinase"/>
    <property type="match status" value="1"/>
</dbReference>
<feature type="compositionally biased region" description="Low complexity" evidence="29">
    <location>
        <begin position="378"/>
        <end position="394"/>
    </location>
</feature>
<dbReference type="Proteomes" id="UP000472274">
    <property type="component" value="Unplaced"/>
</dbReference>
<evidence type="ECO:0000256" key="1">
    <source>
        <dbReference type="ARBA" id="ARBA00001946"/>
    </source>
</evidence>
<dbReference type="GO" id="GO:0035556">
    <property type="term" value="P:intracellular signal transduction"/>
    <property type="evidence" value="ECO:0007669"/>
    <property type="project" value="Ensembl"/>
</dbReference>
<proteinExistence type="inferred from homology"/>
<evidence type="ECO:0000256" key="14">
    <source>
        <dbReference type="ARBA" id="ARBA00022777"/>
    </source>
</evidence>
<keyword evidence="12" id="KW-0479">Metal-binding</keyword>
<feature type="compositionally biased region" description="Polar residues" evidence="29">
    <location>
        <begin position="647"/>
        <end position="657"/>
    </location>
</feature>
<evidence type="ECO:0000256" key="15">
    <source>
        <dbReference type="ARBA" id="ARBA00022840"/>
    </source>
</evidence>
<dbReference type="PROSITE" id="PS50030">
    <property type="entry name" value="UBA"/>
    <property type="match status" value="1"/>
</dbReference>
<dbReference type="Gene3D" id="1.10.510.10">
    <property type="entry name" value="Transferase(Phosphotransferase) domain 1"/>
    <property type="match status" value="1"/>
</dbReference>
<dbReference type="Pfam" id="PF02149">
    <property type="entry name" value="KA1"/>
    <property type="match status" value="1"/>
</dbReference>
<keyword evidence="19" id="KW-0966">Cell projection</keyword>
<evidence type="ECO:0000256" key="7">
    <source>
        <dbReference type="ARBA" id="ARBA00022490"/>
    </source>
</evidence>
<dbReference type="GO" id="GO:0001786">
    <property type="term" value="F:phosphatidylserine binding"/>
    <property type="evidence" value="ECO:0007669"/>
    <property type="project" value="Ensembl"/>
</dbReference>
<comment type="subunit">
    <text evidence="25">Interacts with MAPT/TAU.</text>
</comment>
<evidence type="ECO:0000256" key="11">
    <source>
        <dbReference type="ARBA" id="ARBA00022687"/>
    </source>
</evidence>
<evidence type="ECO:0000256" key="5">
    <source>
        <dbReference type="ARBA" id="ARBA00012407"/>
    </source>
</evidence>
<reference evidence="33" key="1">
    <citation type="submission" date="2025-08" db="UniProtKB">
        <authorList>
            <consortium name="Ensembl"/>
        </authorList>
    </citation>
    <scope>IDENTIFICATION</scope>
</reference>
<dbReference type="FunFam" id="3.30.310.80:FF:000001">
    <property type="entry name" value="Non-specific serine/threonine protein kinase"/>
    <property type="match status" value="1"/>
</dbReference>
<evidence type="ECO:0000259" key="32">
    <source>
        <dbReference type="PROSITE" id="PS50032"/>
    </source>
</evidence>
<feature type="domain" description="KA1" evidence="32">
    <location>
        <begin position="746"/>
        <end position="795"/>
    </location>
</feature>
<dbReference type="GeneID" id="112120259"/>
<dbReference type="InterPro" id="IPR028375">
    <property type="entry name" value="KA1/Ssp2_C"/>
</dbReference>
<dbReference type="FunFam" id="1.10.8.10:FF:000011">
    <property type="entry name" value="Non-specific serine/threonine protein kinase"/>
    <property type="match status" value="1"/>
</dbReference>
<evidence type="ECO:0000256" key="13">
    <source>
        <dbReference type="ARBA" id="ARBA00022741"/>
    </source>
</evidence>
<sequence length="795" mass="89164">MSTRTPLPTVNERDTENHTSVDGYAEPHVQPTKSSSRQNIPRCRNSITSTNEEHPHIGNYRLLKTIGKGNFAKVKLARHVLTGREVAVKIIDKTQLNPTSLQKLFREVRIMKILNHPSIVKLFEVIETEKTLYLVMEYASGGEVFDYLVAHGRMKEKEARAKFRQIVSAVQYCHQKCIVHRDLKAENLLLDADMNIKIADFGFSNEFTIGNKLDTFCGSPPYAAPELFQGKKYDGPEVDVWSLGVILYTLVSGSLPFDGQNLKELRERVLRGKYRIPFYMSTDCENLLKKLLVLNPIKRGSLEQIMKDRWMNVGHDEEELKPYTEPEPDFNDTKRIDIMVTMGFSREEIHESLVKQKYDEVMATYLLLGRKPPEFEGSESLSSSNLSQRSRPSSDLNNSSMQSPAHLKVQRSISTNQKQRRFSDHVGPSIPPAVSYTKRAQANSVESEQKEEWDKDVSRKLSSTTVGSKGEMAASPLVGPERKKAPAIPSNNIFPVGGMTRRNTYVCERSSDRYSAIQNGKDNSLTEMSASSTSSAGSAVAPAVSTRPRHQKSMSASGHPIKVTLPTIKDGTEAYRPSSATQRVPAASPSAHSISTTTPDRTRFPRGSSSRSTFHGEQLRERRNATYNGPPASPSHETGAFTHARRGTSTGIISKITSKFVRRDPSEGEASGRTDTSRSASGEPKDREKEDSKDSKPRSLRFTWSMKTTSSMDPNDMMREIRKVLDANNCDYEQKERFLLFCVHGDARQDSLVQWEMEVCKLPRLSLNGVRFKRISGTSIAFKNIASKIANELKL</sequence>
<comment type="function">
    <text evidence="24">Serine/threonine-protein kinase. Involved in cell polarity and microtubule dynamics regulation. Phosphorylates DCX, MAP2 and MAP4. Phosphorylates the microtubule-associated protein MAPT/TAU. Involved in cell polarity by phosphorylating the microtubule-associated proteins MAP2, MAP4 and MAPT/TAU at KXGS motifs, causing detachment from microtubules, and their disassembly. Involved in the regulation of neuronal migration through its dual activities in regulating cellular polarity and microtubule dynamics, possibly by phosphorylating and regulating DCX. Also acts as a positive regulator of the Wnt signaling pathway, probably by mediating phosphorylation of dishevelled proteins (DVL1, DVL2 and/or DVL3).</text>
</comment>
<evidence type="ECO:0000256" key="17">
    <source>
        <dbReference type="ARBA" id="ARBA00023121"/>
    </source>
</evidence>
<feature type="compositionally biased region" description="Basic and acidic residues" evidence="29">
    <location>
        <begin position="661"/>
        <end position="676"/>
    </location>
</feature>
<dbReference type="AlphaFoldDB" id="A0A674JPD2"/>
<name>A0A674JPD2_9SAUR</name>
<keyword evidence="15 28" id="KW-0067">ATP-binding</keyword>
<evidence type="ECO:0000256" key="24">
    <source>
        <dbReference type="ARBA" id="ARBA00056999"/>
    </source>
</evidence>
<dbReference type="Gene3D" id="3.30.310.80">
    <property type="entry name" value="Kinase associated domain 1, KA1"/>
    <property type="match status" value="1"/>
</dbReference>
<dbReference type="GeneTree" id="ENSGT00940000157560"/>
<comment type="cofactor">
    <cofactor evidence="1">
        <name>Mg(2+)</name>
        <dbReference type="ChEBI" id="CHEBI:18420"/>
    </cofactor>
</comment>
<dbReference type="GO" id="GO:0050321">
    <property type="term" value="F:tau-protein kinase activity"/>
    <property type="evidence" value="ECO:0007669"/>
    <property type="project" value="UniProtKB-EC"/>
</dbReference>